<dbReference type="SUPFAM" id="SSF142984">
    <property type="entry name" value="Nqo1 middle domain-like"/>
    <property type="match status" value="1"/>
</dbReference>
<feature type="coiled-coil region" evidence="8">
    <location>
        <begin position="75"/>
        <end position="106"/>
    </location>
</feature>
<evidence type="ECO:0000256" key="7">
    <source>
        <dbReference type="ARBA" id="ARBA00023014"/>
    </source>
</evidence>
<gene>
    <name evidence="10" type="ORF">SAMN02194393_03633</name>
</gene>
<dbReference type="InterPro" id="IPR010208">
    <property type="entry name" value="Ion_transpt_RnfC/RsxC"/>
</dbReference>
<dbReference type="OrthoDB" id="9767754at2"/>
<accession>A0A1T5M007</accession>
<dbReference type="GO" id="GO:0046872">
    <property type="term" value="F:metal ion binding"/>
    <property type="evidence" value="ECO:0007669"/>
    <property type="project" value="UniProtKB-KW"/>
</dbReference>
<dbReference type="InterPro" id="IPR037225">
    <property type="entry name" value="Nuo51_FMN-bd_sf"/>
</dbReference>
<dbReference type="PROSITE" id="PS00198">
    <property type="entry name" value="4FE4S_FER_1"/>
    <property type="match status" value="1"/>
</dbReference>
<dbReference type="PANTHER" id="PTHR43034:SF2">
    <property type="entry name" value="ION-TRANSLOCATING OXIDOREDUCTASE COMPLEX SUBUNIT C"/>
    <property type="match status" value="1"/>
</dbReference>
<dbReference type="InterPro" id="IPR017054">
    <property type="entry name" value="PduS"/>
</dbReference>
<dbReference type="Gene3D" id="3.40.50.11540">
    <property type="entry name" value="NADH-ubiquinone oxidoreductase 51kDa subunit"/>
    <property type="match status" value="1"/>
</dbReference>
<dbReference type="InterPro" id="IPR026902">
    <property type="entry name" value="RnfC_N"/>
</dbReference>
<dbReference type="GO" id="GO:0051539">
    <property type="term" value="F:4 iron, 4 sulfur cluster binding"/>
    <property type="evidence" value="ECO:0007669"/>
    <property type="project" value="UniProtKB-KW"/>
</dbReference>
<dbReference type="InterPro" id="IPR017896">
    <property type="entry name" value="4Fe4S_Fe-S-bd"/>
</dbReference>
<dbReference type="EMBL" id="FUZT01000009">
    <property type="protein sequence ID" value="SKC81591.1"/>
    <property type="molecule type" value="Genomic_DNA"/>
</dbReference>
<dbReference type="PROSITE" id="PS51379">
    <property type="entry name" value="4FE4S_FER_2"/>
    <property type="match status" value="1"/>
</dbReference>
<dbReference type="Gene3D" id="3.10.20.600">
    <property type="match status" value="1"/>
</dbReference>
<organism evidence="10 11">
    <name type="scientific">Maledivibacter halophilus</name>
    <dbReference type="NCBI Taxonomy" id="36842"/>
    <lineage>
        <taxon>Bacteria</taxon>
        <taxon>Bacillati</taxon>
        <taxon>Bacillota</taxon>
        <taxon>Clostridia</taxon>
        <taxon>Peptostreptococcales</taxon>
        <taxon>Caminicellaceae</taxon>
        <taxon>Maledivibacter</taxon>
    </lineage>
</organism>
<dbReference type="PANTHER" id="PTHR43034">
    <property type="entry name" value="ION-TRANSLOCATING OXIDOREDUCTASE COMPLEX SUBUNIT C"/>
    <property type="match status" value="1"/>
</dbReference>
<dbReference type="STRING" id="36842.SAMN02194393_03633"/>
<evidence type="ECO:0000256" key="6">
    <source>
        <dbReference type="ARBA" id="ARBA00023004"/>
    </source>
</evidence>
<keyword evidence="5" id="KW-0249">Electron transport</keyword>
<dbReference type="Pfam" id="PF01512">
    <property type="entry name" value="Complex1_51K"/>
    <property type="match status" value="1"/>
</dbReference>
<evidence type="ECO:0000259" key="9">
    <source>
        <dbReference type="PROSITE" id="PS51379"/>
    </source>
</evidence>
<evidence type="ECO:0000256" key="5">
    <source>
        <dbReference type="ARBA" id="ARBA00022982"/>
    </source>
</evidence>
<evidence type="ECO:0000256" key="2">
    <source>
        <dbReference type="ARBA" id="ARBA00022485"/>
    </source>
</evidence>
<dbReference type="Gene3D" id="1.10.1060.10">
    <property type="entry name" value="Alpha-helical ferredoxin"/>
    <property type="match status" value="1"/>
</dbReference>
<keyword evidence="4" id="KW-0677">Repeat</keyword>
<proteinExistence type="predicted"/>
<keyword evidence="2" id="KW-0004">4Fe-4S</keyword>
<dbReference type="SUPFAM" id="SSF142019">
    <property type="entry name" value="Nqo1 FMN-binding domain-like"/>
    <property type="match status" value="1"/>
</dbReference>
<protein>
    <submittedName>
        <fullName evidence="10">Na+-translocating ferredoxin:NAD+ oxidoreductase RNF, RnfC subunit</fullName>
    </submittedName>
</protein>
<dbReference type="GO" id="GO:0009055">
    <property type="term" value="F:electron transfer activity"/>
    <property type="evidence" value="ECO:0007669"/>
    <property type="project" value="InterPro"/>
</dbReference>
<evidence type="ECO:0000256" key="4">
    <source>
        <dbReference type="ARBA" id="ARBA00022737"/>
    </source>
</evidence>
<evidence type="ECO:0000256" key="3">
    <source>
        <dbReference type="ARBA" id="ARBA00022723"/>
    </source>
</evidence>
<dbReference type="GO" id="GO:0016020">
    <property type="term" value="C:membrane"/>
    <property type="evidence" value="ECO:0007669"/>
    <property type="project" value="InterPro"/>
</dbReference>
<keyword evidence="3" id="KW-0479">Metal-binding</keyword>
<dbReference type="InterPro" id="IPR009051">
    <property type="entry name" value="Helical_ferredxn"/>
</dbReference>
<keyword evidence="7" id="KW-0411">Iron-sulfur</keyword>
<dbReference type="Pfam" id="PF10531">
    <property type="entry name" value="SLBB"/>
    <property type="match status" value="1"/>
</dbReference>
<reference evidence="10 11" key="1">
    <citation type="submission" date="2017-02" db="EMBL/GenBank/DDBJ databases">
        <authorList>
            <person name="Peterson S.W."/>
        </authorList>
    </citation>
    <scope>NUCLEOTIDE SEQUENCE [LARGE SCALE GENOMIC DNA]</scope>
    <source>
        <strain evidence="10 11">M1</strain>
    </source>
</reference>
<dbReference type="Proteomes" id="UP000190285">
    <property type="component" value="Unassembled WGS sequence"/>
</dbReference>
<keyword evidence="1" id="KW-0813">Transport</keyword>
<keyword evidence="8" id="KW-0175">Coiled coil</keyword>
<feature type="domain" description="4Fe-4S ferredoxin-type" evidence="9">
    <location>
        <begin position="244"/>
        <end position="275"/>
    </location>
</feature>
<dbReference type="InterPro" id="IPR011538">
    <property type="entry name" value="Nuo51_FMN-bd"/>
</dbReference>
<evidence type="ECO:0000313" key="10">
    <source>
        <dbReference type="EMBL" id="SKC81591.1"/>
    </source>
</evidence>
<evidence type="ECO:0000256" key="1">
    <source>
        <dbReference type="ARBA" id="ARBA00022448"/>
    </source>
</evidence>
<dbReference type="InterPro" id="IPR019554">
    <property type="entry name" value="Soluble_ligand-bd"/>
</dbReference>
<dbReference type="PIRSF" id="PIRSF036408">
    <property type="entry name" value="PduS_prd"/>
    <property type="match status" value="1"/>
</dbReference>
<evidence type="ECO:0000256" key="8">
    <source>
        <dbReference type="SAM" id="Coils"/>
    </source>
</evidence>
<keyword evidence="6" id="KW-0408">Iron</keyword>
<sequence length="448" mass="49952">MDLIQRIFEAGVIGAGGAGFPTHIKLNSEAEILIVNGAECEPLLETDKFLMRAHSRKIVRAMEEVGNHIKAKKLIIGLKRKYKEEIKELKKAIEDLDSRVELFLLDNFYPAGDEQILVYEVTKRSIPAGGIPLDVGVVVSNAGTMMNIYEAINDKSVTYKYVSIIGEVKKPSIIKVPIGISIDKCIEGAGGAKIEDYSVILGGPMMGKIINRCEVKNEVITKTLGGIILVPQNHYIVKRKEAPIKHIVNRAKSACIQCSMCTDLCPRYLIGHRLRPHRIMRAVSFSEINQEVLKEALICCECGICELYACPMGLSPRTINVYLKNEFRKNKVRYKKQDIKTTAKEIREYRKIPVSRLISRIDLTEYIGEKINGPYDIEALEVKIPLNQHIGKPASPVIKVGDRVSRGQIIGKVDMGDFGANIHSSINGIVYEVGENIVIKSEENEVIL</sequence>
<dbReference type="InterPro" id="IPR017900">
    <property type="entry name" value="4Fe4S_Fe_S_CS"/>
</dbReference>
<dbReference type="Pfam" id="PF13534">
    <property type="entry name" value="Fer4_17"/>
    <property type="match status" value="1"/>
</dbReference>
<dbReference type="RefSeq" id="WP_079493487.1">
    <property type="nucleotide sequence ID" value="NZ_FUZT01000009.1"/>
</dbReference>
<dbReference type="Pfam" id="PF13375">
    <property type="entry name" value="RnfC_N"/>
    <property type="match status" value="1"/>
</dbReference>
<dbReference type="AlphaFoldDB" id="A0A1T5M007"/>
<name>A0A1T5M007_9FIRM</name>
<evidence type="ECO:0000313" key="11">
    <source>
        <dbReference type="Proteomes" id="UP000190285"/>
    </source>
</evidence>
<keyword evidence="11" id="KW-1185">Reference proteome</keyword>
<dbReference type="SUPFAM" id="SSF46548">
    <property type="entry name" value="alpha-helical ferredoxin"/>
    <property type="match status" value="1"/>
</dbReference>